<reference evidence="3" key="1">
    <citation type="submission" date="2020-12" db="UniProtKB">
        <authorList>
            <consortium name="WormBaseParasite"/>
        </authorList>
    </citation>
    <scope>IDENTIFICATION</scope>
    <source>
        <strain evidence="3">MHco3</strain>
    </source>
</reference>
<dbReference type="Proteomes" id="UP000025227">
    <property type="component" value="Unplaced"/>
</dbReference>
<feature type="compositionally biased region" description="Polar residues" evidence="1">
    <location>
        <begin position="62"/>
        <end position="76"/>
    </location>
</feature>
<dbReference type="AlphaFoldDB" id="A0A7I4YIA9"/>
<evidence type="ECO:0000313" key="3">
    <source>
        <dbReference type="WBParaSite" id="HCON_00097260-00001"/>
    </source>
</evidence>
<evidence type="ECO:0000256" key="1">
    <source>
        <dbReference type="SAM" id="MobiDB-lite"/>
    </source>
</evidence>
<proteinExistence type="predicted"/>
<feature type="compositionally biased region" description="Basic and acidic residues" evidence="1">
    <location>
        <begin position="77"/>
        <end position="95"/>
    </location>
</feature>
<name>A0A7I4YIA9_HAECO</name>
<keyword evidence="2" id="KW-1185">Reference proteome</keyword>
<sequence length="126" mass="14352">MSEKKIEFLLSQKTLIRRTFNANMYATMIVSSDLQINTGNSIDADYEDLGENNAGRKGIEHSNGTSKATAYISRSSANDEKESAHESRRTSQTADYRELCEAIRKKIKCDFEGYRQKKLRTEDRSS</sequence>
<protein>
    <submittedName>
        <fullName evidence="3">Uncharacterized protein</fullName>
    </submittedName>
</protein>
<evidence type="ECO:0000313" key="2">
    <source>
        <dbReference type="Proteomes" id="UP000025227"/>
    </source>
</evidence>
<organism evidence="2 3">
    <name type="scientific">Haemonchus contortus</name>
    <name type="common">Barber pole worm</name>
    <dbReference type="NCBI Taxonomy" id="6289"/>
    <lineage>
        <taxon>Eukaryota</taxon>
        <taxon>Metazoa</taxon>
        <taxon>Ecdysozoa</taxon>
        <taxon>Nematoda</taxon>
        <taxon>Chromadorea</taxon>
        <taxon>Rhabditida</taxon>
        <taxon>Rhabditina</taxon>
        <taxon>Rhabditomorpha</taxon>
        <taxon>Strongyloidea</taxon>
        <taxon>Trichostrongylidae</taxon>
        <taxon>Haemonchus</taxon>
    </lineage>
</organism>
<accession>A0A7I4YIA9</accession>
<dbReference type="WBParaSite" id="HCON_00097260-00001">
    <property type="protein sequence ID" value="HCON_00097260-00001"/>
    <property type="gene ID" value="HCON_00097260"/>
</dbReference>
<feature type="region of interest" description="Disordered" evidence="1">
    <location>
        <begin position="41"/>
        <end position="95"/>
    </location>
</feature>